<reference evidence="3" key="1">
    <citation type="submission" date="2016-10" db="EMBL/GenBank/DDBJ databases">
        <authorList>
            <person name="Varghese N."/>
            <person name="Submissions S."/>
        </authorList>
    </citation>
    <scope>NUCLEOTIDE SEQUENCE [LARGE SCALE GENOMIC DNA]</scope>
    <source>
        <strain evidence="3">DSM 23413</strain>
    </source>
</reference>
<evidence type="ECO:0000313" key="2">
    <source>
        <dbReference type="EMBL" id="SEF90235.1"/>
    </source>
</evidence>
<evidence type="ECO:0000259" key="1">
    <source>
        <dbReference type="Pfam" id="PF01882"/>
    </source>
</evidence>
<organism evidence="2 3">
    <name type="scientific">Jhaorihella thermophila</name>
    <dbReference type="NCBI Taxonomy" id="488547"/>
    <lineage>
        <taxon>Bacteria</taxon>
        <taxon>Pseudomonadati</taxon>
        <taxon>Pseudomonadota</taxon>
        <taxon>Alphaproteobacteria</taxon>
        <taxon>Rhodobacterales</taxon>
        <taxon>Paracoccaceae</taxon>
        <taxon>Jhaorihella</taxon>
    </lineage>
</organism>
<name>A0A1H5VSE3_9RHOB</name>
<proteinExistence type="predicted"/>
<dbReference type="Pfam" id="PF01882">
    <property type="entry name" value="DUF58"/>
    <property type="match status" value="1"/>
</dbReference>
<keyword evidence="3" id="KW-1185">Reference proteome</keyword>
<accession>A0A1H5VSE3</accession>
<evidence type="ECO:0000313" key="3">
    <source>
        <dbReference type="Proteomes" id="UP000236742"/>
    </source>
</evidence>
<dbReference type="PANTHER" id="PTHR33608:SF12">
    <property type="entry name" value="DUF58 DOMAIN-CONTAINING PROTEIN"/>
    <property type="match status" value="1"/>
</dbReference>
<dbReference type="InterPro" id="IPR002881">
    <property type="entry name" value="DUF58"/>
</dbReference>
<dbReference type="EMBL" id="FNVD01000006">
    <property type="protein sequence ID" value="SEF90235.1"/>
    <property type="molecule type" value="Genomic_DNA"/>
</dbReference>
<dbReference type="Proteomes" id="UP000236742">
    <property type="component" value="Unassembled WGS sequence"/>
</dbReference>
<dbReference type="AlphaFoldDB" id="A0A1H5VSE3"/>
<feature type="domain" description="DUF58" evidence="1">
    <location>
        <begin position="72"/>
        <end position="97"/>
    </location>
</feature>
<protein>
    <recommendedName>
        <fullName evidence="1">DUF58 domain-containing protein</fullName>
    </recommendedName>
</protein>
<dbReference type="PANTHER" id="PTHR33608">
    <property type="entry name" value="BLL2464 PROTEIN"/>
    <property type="match status" value="1"/>
</dbReference>
<gene>
    <name evidence="2" type="ORF">SAMN05421751_106213</name>
</gene>
<sequence>MEDRAARIRTATLEGFARQEGVDPRVSVTLDHLRGLEGRARALSFLPRQPARSALNGRHASRMRGRGLNFEELRGYLPGDDVRAIDWKVTARTGSPMCACLPRKGTARR</sequence>